<reference evidence="1" key="1">
    <citation type="journal article" date="2012" name="Science">
        <title>Fermentation, hydrogen, and sulfur metabolism in multiple uncultivated bacterial phyla.</title>
        <authorList>
            <person name="Wrighton K.C."/>
            <person name="Thomas B.C."/>
            <person name="Sharon I."/>
            <person name="Miller C.S."/>
            <person name="Castelle C.J."/>
            <person name="VerBerkmoes N.C."/>
            <person name="Wilkins M.J."/>
            <person name="Hettich R.L."/>
            <person name="Lipton M.S."/>
            <person name="Williams K.H."/>
            <person name="Long P.E."/>
            <person name="Banfield J.F."/>
        </authorList>
    </citation>
    <scope>NUCLEOTIDE SEQUENCE [LARGE SCALE GENOMIC DNA]</scope>
</reference>
<name>K2BAK9_9BACT</name>
<accession>K2BAK9</accession>
<protein>
    <submittedName>
        <fullName evidence="1">Uncharacterized protein</fullName>
    </submittedName>
</protein>
<dbReference type="AlphaFoldDB" id="K2BAK9"/>
<organism evidence="1">
    <name type="scientific">uncultured bacterium</name>
    <name type="common">gcode 4</name>
    <dbReference type="NCBI Taxonomy" id="1234023"/>
    <lineage>
        <taxon>Bacteria</taxon>
        <taxon>environmental samples</taxon>
    </lineage>
</organism>
<gene>
    <name evidence="1" type="ORF">ACD_49C00094G0004</name>
</gene>
<comment type="caution">
    <text evidence="1">The sequence shown here is derived from an EMBL/GenBank/DDBJ whole genome shotgun (WGS) entry which is preliminary data.</text>
</comment>
<sequence length="68" mass="7965">MTADFKIGDSFVEFFGLQGEVESYDRLVKEKEVFCNENSLKLIKIYPNDLFPENKLSKIFARIIVWNS</sequence>
<dbReference type="EMBL" id="AMFJ01021680">
    <property type="protein sequence ID" value="EKD65758.1"/>
    <property type="molecule type" value="Genomic_DNA"/>
</dbReference>
<proteinExistence type="predicted"/>
<evidence type="ECO:0000313" key="1">
    <source>
        <dbReference type="EMBL" id="EKD65758.1"/>
    </source>
</evidence>